<reference evidence="2" key="3">
    <citation type="journal article" date="2019" name="Microbiol. Resour. Announc.">
        <title>The genome of the Halobacterium salinarum type strain is closely related to that of the laboratory strains NRC-1 and R1.</title>
        <authorList>
            <person name="Pfeiffer F."/>
            <person name="Marchfelder A."/>
            <person name="Habermann B.H."/>
            <person name="Dyall-Smith M."/>
        </authorList>
    </citation>
    <scope>NUCLEOTIDE SEQUENCE</scope>
    <source>
        <strain evidence="2">NRC-1</strain>
    </source>
</reference>
<dbReference type="Gene3D" id="3.40.50.2000">
    <property type="entry name" value="Glycogen Phosphorylase B"/>
    <property type="match status" value="2"/>
</dbReference>
<dbReference type="GeneID" id="68693048"/>
<dbReference type="AlphaFoldDB" id="A0A510N3V6"/>
<feature type="domain" description="Glycosyltransferase subfamily 4-like N-terminal" evidence="1">
    <location>
        <begin position="15"/>
        <end position="179"/>
    </location>
</feature>
<dbReference type="Pfam" id="PF13692">
    <property type="entry name" value="Glyco_trans_1_4"/>
    <property type="match status" value="1"/>
</dbReference>
<evidence type="ECO:0000259" key="1">
    <source>
        <dbReference type="Pfam" id="PF13439"/>
    </source>
</evidence>
<reference evidence="2" key="1">
    <citation type="journal article" date="2008" name="Genomics">
        <title>Evolution in the laboratory: the genome of Halobacterium salinarum strain R1 compared to that of strain NRC-1.</title>
        <authorList>
            <person name="Pfeiffer F."/>
            <person name="Schuster S.C."/>
            <person name="Broicher A."/>
            <person name="Falb M."/>
            <person name="Palm P."/>
            <person name="Rodewald K."/>
            <person name="Ruepp A."/>
            <person name="Soppa J."/>
            <person name="Tittor J."/>
            <person name="Oesterhelt D."/>
        </authorList>
    </citation>
    <scope>NUCLEOTIDE SEQUENCE</scope>
    <source>
        <strain evidence="2">NRC-1</strain>
    </source>
</reference>
<proteinExistence type="predicted"/>
<dbReference type="PANTHER" id="PTHR45947:SF3">
    <property type="entry name" value="SULFOQUINOVOSYL TRANSFERASE SQD2"/>
    <property type="match status" value="1"/>
</dbReference>
<evidence type="ECO:0000313" key="2">
    <source>
        <dbReference type="EMBL" id="DAC77387.1"/>
    </source>
</evidence>
<dbReference type="OrthoDB" id="132546at2157"/>
<dbReference type="InterPro" id="IPR028098">
    <property type="entry name" value="Glyco_trans_4-like_N"/>
</dbReference>
<keyword evidence="2" id="KW-0328">Glycosyltransferase</keyword>
<dbReference type="InterPro" id="IPR050194">
    <property type="entry name" value="Glycosyltransferase_grp1"/>
</dbReference>
<accession>A0A510N3V6</accession>
<dbReference type="GO" id="GO:0016757">
    <property type="term" value="F:glycosyltransferase activity"/>
    <property type="evidence" value="ECO:0007669"/>
    <property type="project" value="UniProtKB-KW"/>
</dbReference>
<dbReference type="EMBL" id="BK010829">
    <property type="protein sequence ID" value="DAC77387.1"/>
    <property type="molecule type" value="Genomic_DNA"/>
</dbReference>
<name>A0A510N3V6_HALSA</name>
<gene>
    <name evidence="2" type="primary">gth5</name>
    <name evidence="2" type="ORF">VNG_0062G</name>
</gene>
<dbReference type="EC" id="2.4.-.-" evidence="2"/>
<dbReference type="RefSeq" id="WP_012289085.1">
    <property type="nucleotide sequence ID" value="NC_002607.1"/>
</dbReference>
<sequence length="362" mass="40062">MRILRVAQNLYPEVPGGGTYHVHAMSRDQAAMGHDVTVLTVTDDDSLPRHEQRDGYTVVRRKPTVELLGNEISAGVAKFLRNADDFDVVHAHSHLYFSTNLAALKRRLGETPLAITNHGLYSQNAPEWLFDAYLKTVGRWTFNQADVVFCYTDEDRERVREFGVDSRIEVVPNGVDTERFTPDGPTSDLIDHDGPVVLFVGRLVEGKRPQDAVKAVSRVAEDMDVKLYVVGDGPMREELEEMSGEETVFLGQLPYDEMPAVYRAGDVLVLPSRAEGLPRTVLEGFASGVPVVASNLEHTKAVIQKGGQTVDVGNVDGYARAIQEVIDDRETRQVGRGVVVKTFQWKDTARTTTEILQAVSSA</sequence>
<reference evidence="2" key="2">
    <citation type="journal article" date="2015" name="Life">
        <title>A manual curation strategy to improve genome annotation: application to a set of haloarchael genomes.</title>
        <authorList>
            <person name="Pfeiffer F."/>
            <person name="Oesterhelt D."/>
        </authorList>
    </citation>
    <scope>NUCLEOTIDE SEQUENCE</scope>
    <source>
        <strain evidence="2">NRC-1</strain>
    </source>
</reference>
<keyword evidence="2" id="KW-0808">Transferase</keyword>
<dbReference type="PANTHER" id="PTHR45947">
    <property type="entry name" value="SULFOQUINOVOSYL TRANSFERASE SQD2"/>
    <property type="match status" value="1"/>
</dbReference>
<dbReference type="Pfam" id="PF13439">
    <property type="entry name" value="Glyco_transf_4"/>
    <property type="match status" value="1"/>
</dbReference>
<organism evidence="2">
    <name type="scientific">Halobacterium salinarum (strain ATCC 700922 / JCM 11081 / NRC-1)</name>
    <name type="common">Halobacterium halobium</name>
    <dbReference type="NCBI Taxonomy" id="64091"/>
    <lineage>
        <taxon>Archaea</taxon>
        <taxon>Methanobacteriati</taxon>
        <taxon>Methanobacteriota</taxon>
        <taxon>Stenosarchaea group</taxon>
        <taxon>Halobacteria</taxon>
        <taxon>Halobacteriales</taxon>
        <taxon>Halobacteriaceae</taxon>
        <taxon>Halobacterium</taxon>
        <taxon>Halobacterium salinarum NRC-34001</taxon>
    </lineage>
</organism>
<protein>
    <submittedName>
        <fullName evidence="2">Probable glycosyltransferase, type 1</fullName>
        <ecNumber evidence="2">2.4.-.-</ecNumber>
    </submittedName>
</protein>
<dbReference type="CDD" id="cd03801">
    <property type="entry name" value="GT4_PimA-like"/>
    <property type="match status" value="1"/>
</dbReference>
<dbReference type="SUPFAM" id="SSF53756">
    <property type="entry name" value="UDP-Glycosyltransferase/glycogen phosphorylase"/>
    <property type="match status" value="1"/>
</dbReference>